<evidence type="ECO:0000313" key="2">
    <source>
        <dbReference type="Proteomes" id="UP000077245"/>
    </source>
</evidence>
<evidence type="ECO:0000313" key="1">
    <source>
        <dbReference type="EMBL" id="KZX14337.1"/>
    </source>
</evidence>
<dbReference type="RefSeq" id="WP_067089921.1">
    <property type="nucleotide sequence ID" value="NZ_LWMV01000105.1"/>
</dbReference>
<name>A0A166CH99_9EURY</name>
<dbReference type="AlphaFoldDB" id="A0A166CH99"/>
<dbReference type="Proteomes" id="UP000077245">
    <property type="component" value="Unassembled WGS sequence"/>
</dbReference>
<sequence>MHFIRQLYEGKTVKQTSLNLGVPEKTAYNWLHKWNESGVDGLNHKKGAKRPSFLTETQFKEVEGFIKGNDSLGTKDVHYFIEKNYGIDYSLK</sequence>
<protein>
    <recommendedName>
        <fullName evidence="3">Transposase</fullName>
    </recommendedName>
</protein>
<keyword evidence="2" id="KW-1185">Reference proteome</keyword>
<dbReference type="PATRIC" id="fig|49547.3.peg.587"/>
<proteinExistence type="predicted"/>
<dbReference type="InterPro" id="IPR009057">
    <property type="entry name" value="Homeodomain-like_sf"/>
</dbReference>
<dbReference type="EMBL" id="LWMV01000105">
    <property type="protein sequence ID" value="KZX14337.1"/>
    <property type="molecule type" value="Genomic_DNA"/>
</dbReference>
<comment type="caution">
    <text evidence="1">The sequence shown here is derived from an EMBL/GenBank/DDBJ whole genome shotgun (WGS) entry which is preliminary data.</text>
</comment>
<accession>A0A166CH99</accession>
<gene>
    <name evidence="1" type="ORF">MBCUR_05610</name>
</gene>
<dbReference type="SUPFAM" id="SSF46689">
    <property type="entry name" value="Homeodomain-like"/>
    <property type="match status" value="1"/>
</dbReference>
<dbReference type="Pfam" id="PF13384">
    <property type="entry name" value="HTH_23"/>
    <property type="match status" value="1"/>
</dbReference>
<organism evidence="1 2">
    <name type="scientific">Methanobrevibacter curvatus</name>
    <dbReference type="NCBI Taxonomy" id="49547"/>
    <lineage>
        <taxon>Archaea</taxon>
        <taxon>Methanobacteriati</taxon>
        <taxon>Methanobacteriota</taxon>
        <taxon>Methanomada group</taxon>
        <taxon>Methanobacteria</taxon>
        <taxon>Methanobacteriales</taxon>
        <taxon>Methanobacteriaceae</taxon>
        <taxon>Methanobrevibacter</taxon>
    </lineage>
</organism>
<evidence type="ECO:0008006" key="3">
    <source>
        <dbReference type="Google" id="ProtNLM"/>
    </source>
</evidence>
<dbReference type="OrthoDB" id="73794at2157"/>
<reference evidence="1 2" key="1">
    <citation type="submission" date="2016-04" db="EMBL/GenBank/DDBJ databases">
        <title>Genome sequence of Methanobrevibacter curvatus DSM 11111.</title>
        <authorList>
            <person name="Poehlein A."/>
            <person name="Seedorf H."/>
            <person name="Daniel R."/>
        </authorList>
    </citation>
    <scope>NUCLEOTIDE SEQUENCE [LARGE SCALE GENOMIC DNA]</scope>
    <source>
        <strain evidence="1 2">DSM 11111</strain>
    </source>
</reference>